<proteinExistence type="predicted"/>
<comment type="caution">
    <text evidence="1">The sequence shown here is derived from an EMBL/GenBank/DDBJ whole genome shotgun (WGS) entry which is preliminary data.</text>
</comment>
<gene>
    <name evidence="1" type="ORF">KPL78_00500</name>
</gene>
<dbReference type="EMBL" id="JAHYBZ010000001">
    <property type="protein sequence ID" value="MBW6396299.1"/>
    <property type="molecule type" value="Genomic_DNA"/>
</dbReference>
<protein>
    <recommendedName>
        <fullName evidence="3">Uracil-DNA glycosylase-like domain-containing protein</fullName>
    </recommendedName>
</protein>
<evidence type="ECO:0000313" key="1">
    <source>
        <dbReference type="EMBL" id="MBW6396299.1"/>
    </source>
</evidence>
<sequence length="161" mass="18040">MNDTEALRLSFRPERVRMLMVGESAPAGGTFFYRANSNAYREIRKAFGRDGDDGFLAWFKAQGFYLDDLVLTPINTTGRAERQSACEAGIAPLSERIRNYRPQMVIAFKKSICREVLEAVRRSGTGAAYECTHFPGVGQQAKFRADMALILPRLPGRDVNL</sequence>
<keyword evidence="2" id="KW-1185">Reference proteome</keyword>
<dbReference type="Proteomes" id="UP001196565">
    <property type="component" value="Unassembled WGS sequence"/>
</dbReference>
<dbReference type="RefSeq" id="WP_219760687.1">
    <property type="nucleotide sequence ID" value="NZ_JAHYBZ010000001.1"/>
</dbReference>
<name>A0ABS7A1W7_9PROT</name>
<reference evidence="1 2" key="1">
    <citation type="submission" date="2021-07" db="EMBL/GenBank/DDBJ databases">
        <authorList>
            <person name="So Y."/>
        </authorList>
    </citation>
    <scope>NUCLEOTIDE SEQUENCE [LARGE SCALE GENOMIC DNA]</scope>
    <source>
        <strain evidence="1 2">HJA6</strain>
    </source>
</reference>
<accession>A0ABS7A1W7</accession>
<organism evidence="1 2">
    <name type="scientific">Roseomonas alba</name>
    <dbReference type="NCBI Taxonomy" id="2846776"/>
    <lineage>
        <taxon>Bacteria</taxon>
        <taxon>Pseudomonadati</taxon>
        <taxon>Pseudomonadota</taxon>
        <taxon>Alphaproteobacteria</taxon>
        <taxon>Acetobacterales</taxon>
        <taxon>Roseomonadaceae</taxon>
        <taxon>Roseomonas</taxon>
    </lineage>
</organism>
<evidence type="ECO:0008006" key="3">
    <source>
        <dbReference type="Google" id="ProtNLM"/>
    </source>
</evidence>
<evidence type="ECO:0000313" key="2">
    <source>
        <dbReference type="Proteomes" id="UP001196565"/>
    </source>
</evidence>